<name>A0A9Q1BMB2_HOLLE</name>
<dbReference type="EMBL" id="JAIZAY010000014">
    <property type="protein sequence ID" value="KAJ8029075.1"/>
    <property type="molecule type" value="Genomic_DNA"/>
</dbReference>
<organism evidence="1 2">
    <name type="scientific">Holothuria leucospilota</name>
    <name type="common">Black long sea cucumber</name>
    <name type="synonym">Mertensiothuria leucospilota</name>
    <dbReference type="NCBI Taxonomy" id="206669"/>
    <lineage>
        <taxon>Eukaryota</taxon>
        <taxon>Metazoa</taxon>
        <taxon>Echinodermata</taxon>
        <taxon>Eleutherozoa</taxon>
        <taxon>Echinozoa</taxon>
        <taxon>Holothuroidea</taxon>
        <taxon>Aspidochirotacea</taxon>
        <taxon>Aspidochirotida</taxon>
        <taxon>Holothuriidae</taxon>
        <taxon>Holothuria</taxon>
    </lineage>
</organism>
<dbReference type="OrthoDB" id="5969729at2759"/>
<reference evidence="1" key="1">
    <citation type="submission" date="2021-10" db="EMBL/GenBank/DDBJ databases">
        <title>Tropical sea cucumber genome reveals ecological adaptation and Cuvierian tubules defense mechanism.</title>
        <authorList>
            <person name="Chen T."/>
        </authorList>
    </citation>
    <scope>NUCLEOTIDE SEQUENCE</scope>
    <source>
        <strain evidence="1">Nanhai2018</strain>
        <tissue evidence="1">Muscle</tissue>
    </source>
</reference>
<comment type="caution">
    <text evidence="1">The sequence shown here is derived from an EMBL/GenBank/DDBJ whole genome shotgun (WGS) entry which is preliminary data.</text>
</comment>
<sequence>MLIELDSFDQTVTVVSNYLQFYIESLVPIKQLRVYPNTHPWMTNQVKNLLKEKQLLRETNKNLRTINATIRSEIQTAKRRYKDKVMSKATTNPKEMWRDVKLMMGCAESEANYRNAVADDLNGFFCRFERPKQA</sequence>
<dbReference type="AlphaFoldDB" id="A0A9Q1BMB2"/>
<dbReference type="Proteomes" id="UP001152320">
    <property type="component" value="Chromosome 14"/>
</dbReference>
<keyword evidence="2" id="KW-1185">Reference proteome</keyword>
<accession>A0A9Q1BMB2</accession>
<evidence type="ECO:0000313" key="1">
    <source>
        <dbReference type="EMBL" id="KAJ8029075.1"/>
    </source>
</evidence>
<evidence type="ECO:0000313" key="2">
    <source>
        <dbReference type="Proteomes" id="UP001152320"/>
    </source>
</evidence>
<dbReference type="PANTHER" id="PTHR47510:SF3">
    <property type="entry name" value="ENDO_EXONUCLEASE_PHOSPHATASE DOMAIN-CONTAINING PROTEIN"/>
    <property type="match status" value="1"/>
</dbReference>
<protein>
    <submittedName>
        <fullName evidence="1">Uncharacterized protein</fullName>
    </submittedName>
</protein>
<proteinExistence type="predicted"/>
<gene>
    <name evidence="1" type="ORF">HOLleu_28386</name>
</gene>
<dbReference type="PANTHER" id="PTHR47510">
    <property type="entry name" value="REVERSE TRANSCRIPTASE DOMAIN-CONTAINING PROTEIN"/>
    <property type="match status" value="1"/>
</dbReference>